<organism evidence="1 2">
    <name type="scientific">Hydra vulgaris</name>
    <name type="common">Hydra</name>
    <name type="synonym">Hydra attenuata</name>
    <dbReference type="NCBI Taxonomy" id="6087"/>
    <lineage>
        <taxon>Eukaryota</taxon>
        <taxon>Metazoa</taxon>
        <taxon>Cnidaria</taxon>
        <taxon>Hydrozoa</taxon>
        <taxon>Hydroidolina</taxon>
        <taxon>Anthoathecata</taxon>
        <taxon>Aplanulata</taxon>
        <taxon>Hydridae</taxon>
        <taxon>Hydra</taxon>
    </lineage>
</organism>
<evidence type="ECO:0000313" key="2">
    <source>
        <dbReference type="RefSeq" id="XP_065672128.1"/>
    </source>
</evidence>
<proteinExistence type="predicted"/>
<sequence length="391" mass="45741">MENAVVNHVRGVKKDSVLNKIPDFYNTNNFAIDRMHIILVGLIPIHLAAILTKICKEKKSFTIDILNKRMSYIFSMISTDKLYKPPAIFKIEENKLHPSMKAVQMWAFFRFLPLTVGHLLNEDDKQWIFFIQLCNLAPKFTYGMITLLRNLIEEHLQSFKELFPDLKLRPKQHFLVHYPTIIFQSSSLIRMSCLRYELKNSFFKRSAHIVFNFTNICYTLAYRHQYNSLLSKLTKQHNKGIPLVSKSKRICVNLLPFENVLCFKYNLQSDDYVFVSYKIHICSINIRKYHYLVISINKGLPIFGKVEAFVNVENSLIWLVVVSLIDTVGFVDHIFSYEVKSYSDELFEILSFNTLLDEHPLPGYVVRCTSLNEILNTNLFVCFINCFGPIY</sequence>
<keyword evidence="1" id="KW-1185">Reference proteome</keyword>
<dbReference type="GeneID" id="124805826"/>
<protein>
    <submittedName>
        <fullName evidence="2">Uncharacterized protein LOC124805826 isoform X2</fullName>
    </submittedName>
</protein>
<accession>A0ABM4DCK0</accession>
<reference evidence="2" key="1">
    <citation type="submission" date="2025-08" db="UniProtKB">
        <authorList>
            <consortium name="RefSeq"/>
        </authorList>
    </citation>
    <scope>IDENTIFICATION</scope>
</reference>
<gene>
    <name evidence="2" type="primary">LOC124805826</name>
</gene>
<dbReference type="Proteomes" id="UP001652625">
    <property type="component" value="Chromosome 13"/>
</dbReference>
<name>A0ABM4DCK0_HYDVU</name>
<evidence type="ECO:0000313" key="1">
    <source>
        <dbReference type="Proteomes" id="UP001652625"/>
    </source>
</evidence>
<dbReference type="RefSeq" id="XP_065672128.1">
    <property type="nucleotide sequence ID" value="XM_065816056.1"/>
</dbReference>